<dbReference type="Proteomes" id="UP000007519">
    <property type="component" value="Chromosome"/>
</dbReference>
<evidence type="ECO:0000256" key="1">
    <source>
        <dbReference type="ARBA" id="ARBA00023015"/>
    </source>
</evidence>
<dbReference type="AlphaFoldDB" id="H6L638"/>
<feature type="region of interest" description="Disordered" evidence="4">
    <location>
        <begin position="1"/>
        <end position="44"/>
    </location>
</feature>
<keyword evidence="2" id="KW-0238">DNA-binding</keyword>
<dbReference type="KEGG" id="sgn:SGRA_3882"/>
<dbReference type="eggNOG" id="COG1510">
    <property type="taxonomic scope" value="Bacteria"/>
</dbReference>
<dbReference type="Pfam" id="PF12802">
    <property type="entry name" value="MarR_2"/>
    <property type="match status" value="1"/>
</dbReference>
<dbReference type="Gene3D" id="1.10.10.10">
    <property type="entry name" value="Winged helix-like DNA-binding domain superfamily/Winged helix DNA-binding domain"/>
    <property type="match status" value="1"/>
</dbReference>
<gene>
    <name evidence="6" type="ordered locus">SGRA_3882</name>
</gene>
<evidence type="ECO:0000256" key="4">
    <source>
        <dbReference type="SAM" id="MobiDB-lite"/>
    </source>
</evidence>
<evidence type="ECO:0000313" key="6">
    <source>
        <dbReference type="EMBL" id="AFC26598.1"/>
    </source>
</evidence>
<feature type="compositionally biased region" description="Basic and acidic residues" evidence="4">
    <location>
        <begin position="11"/>
        <end position="25"/>
    </location>
</feature>
<evidence type="ECO:0000313" key="7">
    <source>
        <dbReference type="Proteomes" id="UP000007519"/>
    </source>
</evidence>
<name>H6L638_SAPGL</name>
<accession>H6L638</accession>
<dbReference type="HOGENOM" id="CLU_107540_1_0_10"/>
<sequence length="218" mass="25054">MQGWPQARPSFFERSEKKRRAEQTCEPRNIAQQGEAAAEAPKKRKICSETRTTMQLQEAKEKFIEAWGGFGSNWGINRSMAQVHALLLVSEAPLSADDVMAELQISRGSSNMNLRALIDWGLVYKRLKAGERREYFVAEKDMWKVVRQIIIHRKKKELEPALKVLEDVQDIEGESKEKEEFVAMIQSIELFSKKADGLLERLVDADSEWLMSVLLKMI</sequence>
<dbReference type="InterPro" id="IPR000835">
    <property type="entry name" value="HTH_MarR-typ"/>
</dbReference>
<dbReference type="PANTHER" id="PTHR38465">
    <property type="entry name" value="HTH-TYPE TRANSCRIPTIONAL REGULATOR MJ1563-RELATED"/>
    <property type="match status" value="1"/>
</dbReference>
<proteinExistence type="predicted"/>
<dbReference type="GO" id="GO:0003677">
    <property type="term" value="F:DNA binding"/>
    <property type="evidence" value="ECO:0007669"/>
    <property type="project" value="UniProtKB-KW"/>
</dbReference>
<keyword evidence="7" id="KW-1185">Reference proteome</keyword>
<evidence type="ECO:0000256" key="2">
    <source>
        <dbReference type="ARBA" id="ARBA00023125"/>
    </source>
</evidence>
<dbReference type="InterPro" id="IPR036388">
    <property type="entry name" value="WH-like_DNA-bd_sf"/>
</dbReference>
<feature type="domain" description="HTH marR-type" evidence="5">
    <location>
        <begin position="75"/>
        <end position="133"/>
    </location>
</feature>
<protein>
    <submittedName>
        <fullName evidence="6">Transcriptional regulator</fullName>
    </submittedName>
</protein>
<dbReference type="STRING" id="984262.SGRA_3882"/>
<evidence type="ECO:0000256" key="3">
    <source>
        <dbReference type="ARBA" id="ARBA00023163"/>
    </source>
</evidence>
<dbReference type="InterPro" id="IPR036390">
    <property type="entry name" value="WH_DNA-bd_sf"/>
</dbReference>
<dbReference type="InterPro" id="IPR052362">
    <property type="entry name" value="HTH-GbsR_regulator"/>
</dbReference>
<keyword evidence="1" id="KW-0805">Transcription regulation</keyword>
<evidence type="ECO:0000259" key="5">
    <source>
        <dbReference type="Pfam" id="PF12802"/>
    </source>
</evidence>
<keyword evidence="3" id="KW-0804">Transcription</keyword>
<reference evidence="6 7" key="1">
    <citation type="journal article" date="2012" name="Stand. Genomic Sci.">
        <title>Complete genome sequencing and analysis of Saprospira grandis str. Lewin, a predatory marine bacterium.</title>
        <authorList>
            <person name="Saw J.H."/>
            <person name="Yuryev A."/>
            <person name="Kanbe M."/>
            <person name="Hou S."/>
            <person name="Young A.G."/>
            <person name="Aizawa S."/>
            <person name="Alam M."/>
        </authorList>
    </citation>
    <scope>NUCLEOTIDE SEQUENCE [LARGE SCALE GENOMIC DNA]</scope>
    <source>
        <strain evidence="6 7">Lewin</strain>
    </source>
</reference>
<dbReference type="SUPFAM" id="SSF46785">
    <property type="entry name" value="Winged helix' DNA-binding domain"/>
    <property type="match status" value="1"/>
</dbReference>
<dbReference type="EMBL" id="CP002831">
    <property type="protein sequence ID" value="AFC26598.1"/>
    <property type="molecule type" value="Genomic_DNA"/>
</dbReference>
<dbReference type="PANTHER" id="PTHR38465:SF1">
    <property type="entry name" value="HTH-TYPE TRANSCRIPTIONAL REGULATOR MJ1563-RELATED"/>
    <property type="match status" value="1"/>
</dbReference>
<dbReference type="GO" id="GO:0003700">
    <property type="term" value="F:DNA-binding transcription factor activity"/>
    <property type="evidence" value="ECO:0007669"/>
    <property type="project" value="InterPro"/>
</dbReference>
<organism evidence="6 7">
    <name type="scientific">Saprospira grandis (strain Lewin)</name>
    <dbReference type="NCBI Taxonomy" id="984262"/>
    <lineage>
        <taxon>Bacteria</taxon>
        <taxon>Pseudomonadati</taxon>
        <taxon>Bacteroidota</taxon>
        <taxon>Saprospiria</taxon>
        <taxon>Saprospirales</taxon>
        <taxon>Saprospiraceae</taxon>
        <taxon>Saprospira</taxon>
    </lineage>
</organism>